<dbReference type="PANTHER" id="PTHR43335">
    <property type="entry name" value="ABC TRANSPORTER, ATP-BINDING PROTEIN"/>
    <property type="match status" value="1"/>
</dbReference>
<comment type="similarity">
    <text evidence="1">Belongs to the ABC transporter superfamily.</text>
</comment>
<dbReference type="InterPro" id="IPR003593">
    <property type="entry name" value="AAA+_ATPase"/>
</dbReference>
<evidence type="ECO:0000256" key="3">
    <source>
        <dbReference type="ARBA" id="ARBA00022741"/>
    </source>
</evidence>
<dbReference type="Gene3D" id="3.40.50.300">
    <property type="entry name" value="P-loop containing nucleotide triphosphate hydrolases"/>
    <property type="match status" value="1"/>
</dbReference>
<feature type="domain" description="ABC transporter" evidence="5">
    <location>
        <begin position="6"/>
        <end position="231"/>
    </location>
</feature>
<accession>A0AAU9D1U5</accession>
<name>A0AAU9D1U5_9LACO</name>
<keyword evidence="7" id="KW-1185">Reference proteome</keyword>
<evidence type="ECO:0000256" key="2">
    <source>
        <dbReference type="ARBA" id="ARBA00022448"/>
    </source>
</evidence>
<protein>
    <submittedName>
        <fullName evidence="6">ABC transporter</fullName>
    </submittedName>
</protein>
<evidence type="ECO:0000313" key="7">
    <source>
        <dbReference type="Proteomes" id="UP001321861"/>
    </source>
</evidence>
<dbReference type="InterPro" id="IPR027417">
    <property type="entry name" value="P-loop_NTPase"/>
</dbReference>
<dbReference type="PROSITE" id="PS50893">
    <property type="entry name" value="ABC_TRANSPORTER_2"/>
    <property type="match status" value="1"/>
</dbReference>
<dbReference type="GO" id="GO:0016887">
    <property type="term" value="F:ATP hydrolysis activity"/>
    <property type="evidence" value="ECO:0007669"/>
    <property type="project" value="InterPro"/>
</dbReference>
<dbReference type="SUPFAM" id="SSF52540">
    <property type="entry name" value="P-loop containing nucleoside triphosphate hydrolases"/>
    <property type="match status" value="1"/>
</dbReference>
<sequence length="237" mass="26215">MENQKIIISKVTKMHHQKRVLDQVSFEAHPGRVTAFLGPNGAGKSSTLRILLNLDRAQSGQATFANRSYNRFNCPLKMVGTSFDGIGGIPSRTVKTHLRIIAASNGISKNRIYEVLELVHLTDKIHAKLGSLSLGEGQRLGIAITLLGNPQFLIFDEPTNGLDPQGIKWFRNFIREQAELGKTVLLSSHYLSEIEAVADDLVIIKHGKIVLTGELHQILPKLKSLEDLFFDLTEEGA</sequence>
<proteinExistence type="inferred from homology"/>
<dbReference type="KEGG" id="xap:XA3_11420"/>
<evidence type="ECO:0000256" key="1">
    <source>
        <dbReference type="ARBA" id="ARBA00005417"/>
    </source>
</evidence>
<gene>
    <name evidence="6" type="ORF">XA3_11420</name>
</gene>
<evidence type="ECO:0000259" key="5">
    <source>
        <dbReference type="PROSITE" id="PS50893"/>
    </source>
</evidence>
<dbReference type="PANTHER" id="PTHR43335:SF4">
    <property type="entry name" value="ABC TRANSPORTER, ATP-BINDING PROTEIN"/>
    <property type="match status" value="1"/>
</dbReference>
<dbReference type="Proteomes" id="UP001321861">
    <property type="component" value="Chromosome"/>
</dbReference>
<keyword evidence="2" id="KW-0813">Transport</keyword>
<keyword evidence="3" id="KW-0547">Nucleotide-binding</keyword>
<reference evidence="6 7" key="1">
    <citation type="journal article" date="2023" name="Microbiol. Spectr.">
        <title>Symbiosis of Carpenter Bees with Uncharacterized Lactic Acid Bacteria Showing NAD Auxotrophy.</title>
        <authorList>
            <person name="Kawasaki S."/>
            <person name="Ozawa K."/>
            <person name="Mori T."/>
            <person name="Yamamoto A."/>
            <person name="Ito M."/>
            <person name="Ohkuma M."/>
            <person name="Sakamoto M."/>
            <person name="Matsutani M."/>
        </authorList>
    </citation>
    <scope>NUCLEOTIDE SEQUENCE [LARGE SCALE GENOMIC DNA]</scope>
    <source>
        <strain evidence="6 7">XA3</strain>
    </source>
</reference>
<dbReference type="Pfam" id="PF00005">
    <property type="entry name" value="ABC_tran"/>
    <property type="match status" value="1"/>
</dbReference>
<organism evidence="6 7">
    <name type="scientific">Xylocopilactobacillus apicola</name>
    <dbReference type="NCBI Taxonomy" id="2932184"/>
    <lineage>
        <taxon>Bacteria</taxon>
        <taxon>Bacillati</taxon>
        <taxon>Bacillota</taxon>
        <taxon>Bacilli</taxon>
        <taxon>Lactobacillales</taxon>
        <taxon>Lactobacillaceae</taxon>
        <taxon>Xylocopilactobacillus</taxon>
    </lineage>
</organism>
<evidence type="ECO:0000256" key="4">
    <source>
        <dbReference type="ARBA" id="ARBA00022840"/>
    </source>
</evidence>
<keyword evidence="4" id="KW-0067">ATP-binding</keyword>
<dbReference type="EMBL" id="AP026802">
    <property type="protein sequence ID" value="BDR58701.1"/>
    <property type="molecule type" value="Genomic_DNA"/>
</dbReference>
<dbReference type="SMART" id="SM00382">
    <property type="entry name" value="AAA"/>
    <property type="match status" value="1"/>
</dbReference>
<dbReference type="AlphaFoldDB" id="A0AAU9D1U5"/>
<evidence type="ECO:0000313" key="6">
    <source>
        <dbReference type="EMBL" id="BDR58701.1"/>
    </source>
</evidence>
<dbReference type="InterPro" id="IPR003439">
    <property type="entry name" value="ABC_transporter-like_ATP-bd"/>
</dbReference>
<dbReference type="GO" id="GO:0005524">
    <property type="term" value="F:ATP binding"/>
    <property type="evidence" value="ECO:0007669"/>
    <property type="project" value="UniProtKB-KW"/>
</dbReference>